<reference evidence="5" key="1">
    <citation type="submission" date="2017-09" db="EMBL/GenBank/DDBJ databases">
        <title>Depth-based differentiation of microbial function through sediment-hosted aquifers and enrichment of novel symbionts in the deep terrestrial subsurface.</title>
        <authorList>
            <person name="Probst A.J."/>
            <person name="Ladd B."/>
            <person name="Jarett J.K."/>
            <person name="Geller-Mcgrath D.E."/>
            <person name="Sieber C.M.K."/>
            <person name="Emerson J.B."/>
            <person name="Anantharaman K."/>
            <person name="Thomas B.C."/>
            <person name="Malmstrom R."/>
            <person name="Stieglmeier M."/>
            <person name="Klingl A."/>
            <person name="Woyke T."/>
            <person name="Ryan C.M."/>
            <person name="Banfield J.F."/>
        </authorList>
    </citation>
    <scope>NUCLEOTIDE SEQUENCE [LARGE SCALE GENOMIC DNA]</scope>
</reference>
<keyword evidence="2" id="KW-0808">Transferase</keyword>
<dbReference type="AlphaFoldDB" id="A0A2M7VAN0"/>
<dbReference type="InterPro" id="IPR014620">
    <property type="entry name" value="Thymidylate_synthase_arc"/>
</dbReference>
<dbReference type="Proteomes" id="UP000231453">
    <property type="component" value="Unassembled WGS sequence"/>
</dbReference>
<dbReference type="Gene3D" id="3.30.572.10">
    <property type="entry name" value="Thymidylate synthase/dCMP hydroxymethylase domain"/>
    <property type="match status" value="1"/>
</dbReference>
<dbReference type="InterPro" id="IPR023451">
    <property type="entry name" value="Thymidate_synth/dCMP_Mease_dom"/>
</dbReference>
<dbReference type="GO" id="GO:0005737">
    <property type="term" value="C:cytoplasm"/>
    <property type="evidence" value="ECO:0007669"/>
    <property type="project" value="InterPro"/>
</dbReference>
<evidence type="ECO:0000256" key="2">
    <source>
        <dbReference type="ARBA" id="ARBA00022679"/>
    </source>
</evidence>
<proteinExistence type="predicted"/>
<comment type="caution">
    <text evidence="4">The sequence shown here is derived from an EMBL/GenBank/DDBJ whole genome shotgun (WGS) entry which is preliminary data.</text>
</comment>
<dbReference type="SUPFAM" id="SSF55831">
    <property type="entry name" value="Thymidylate synthase/dCMP hydroxymethylase"/>
    <property type="match status" value="1"/>
</dbReference>
<protein>
    <recommendedName>
        <fullName evidence="3">Thymidylate synthase/dCMP hydroxymethylase domain-containing protein</fullName>
    </recommendedName>
</protein>
<evidence type="ECO:0000313" key="5">
    <source>
        <dbReference type="Proteomes" id="UP000231453"/>
    </source>
</evidence>
<gene>
    <name evidence="4" type="ORF">COX80_02735</name>
</gene>
<accession>A0A2M7VAN0</accession>
<feature type="domain" description="Thymidylate synthase/dCMP hydroxymethylase" evidence="3">
    <location>
        <begin position="68"/>
        <end position="198"/>
    </location>
</feature>
<dbReference type="GO" id="GO:0006235">
    <property type="term" value="P:dTTP biosynthetic process"/>
    <property type="evidence" value="ECO:0007669"/>
    <property type="project" value="InterPro"/>
</dbReference>
<keyword evidence="1" id="KW-0963">Cytoplasm</keyword>
<evidence type="ECO:0000313" key="4">
    <source>
        <dbReference type="EMBL" id="PIZ95983.1"/>
    </source>
</evidence>
<dbReference type="InterPro" id="IPR036926">
    <property type="entry name" value="Thymidate_synth/dCMP_Mease_sf"/>
</dbReference>
<dbReference type="PIRSF" id="PIRSF036752">
    <property type="entry name" value="TSase_MJ051"/>
    <property type="match status" value="1"/>
</dbReference>
<dbReference type="EMBL" id="PFPL01000039">
    <property type="protein sequence ID" value="PIZ95983.1"/>
    <property type="molecule type" value="Genomic_DNA"/>
</dbReference>
<evidence type="ECO:0000256" key="1">
    <source>
        <dbReference type="ARBA" id="ARBA00022490"/>
    </source>
</evidence>
<dbReference type="GO" id="GO:0004799">
    <property type="term" value="F:thymidylate synthase activity"/>
    <property type="evidence" value="ECO:0007669"/>
    <property type="project" value="InterPro"/>
</dbReference>
<organism evidence="4 5">
    <name type="scientific">Candidatus Magasanikbacteria bacterium CG_4_10_14_0_2_um_filter_33_14</name>
    <dbReference type="NCBI Taxonomy" id="1974636"/>
    <lineage>
        <taxon>Bacteria</taxon>
        <taxon>Candidatus Magasanikiibacteriota</taxon>
    </lineage>
</organism>
<evidence type="ECO:0000259" key="3">
    <source>
        <dbReference type="Pfam" id="PF00303"/>
    </source>
</evidence>
<dbReference type="Pfam" id="PF00303">
    <property type="entry name" value="Thymidylat_synt"/>
    <property type="match status" value="1"/>
</dbReference>
<sequence length="200" mass="23439">MIIEKNTIGEVWLEATKYILKNGKKINYRETELLEVLNLQLIINEPNANDEIVEKYGDKDVLEYMRKNFETDENVGFGYTYKQRFFDYQGTNQIEHSLINLEKRENSMDAIFSTLIPKEDVKHVPCLAMLQYIVRDETLIITATFKSQDIGKKSYADYIEITKLFEPVKEKLGLSKMKIIANITSAHIYKDDIEKLKKLR</sequence>
<name>A0A2M7VAN0_9BACT</name>